<accession>K9VLY6</accession>
<dbReference type="STRING" id="179408.Osc7112_4677"/>
<protein>
    <submittedName>
        <fullName evidence="2">Uncharacterized protein</fullName>
    </submittedName>
</protein>
<name>K9VLY6_9CYAN</name>
<evidence type="ECO:0000313" key="3">
    <source>
        <dbReference type="Proteomes" id="UP000010478"/>
    </source>
</evidence>
<reference evidence="2 3" key="1">
    <citation type="submission" date="2012-05" db="EMBL/GenBank/DDBJ databases">
        <title>Finished chromosome of genome of Oscillatoria sp. PCC 7112.</title>
        <authorList>
            <consortium name="US DOE Joint Genome Institute"/>
            <person name="Gugger M."/>
            <person name="Coursin T."/>
            <person name="Rippka R."/>
            <person name="Tandeau De Marsac N."/>
            <person name="Huntemann M."/>
            <person name="Wei C.-L."/>
            <person name="Han J."/>
            <person name="Detter J.C."/>
            <person name="Han C."/>
            <person name="Tapia R."/>
            <person name="Davenport K."/>
            <person name="Daligault H."/>
            <person name="Erkkila T."/>
            <person name="Gu W."/>
            <person name="Munk A.C.C."/>
            <person name="Teshima H."/>
            <person name="Xu Y."/>
            <person name="Chain P."/>
            <person name="Chen A."/>
            <person name="Krypides N."/>
            <person name="Mavromatis K."/>
            <person name="Markowitz V."/>
            <person name="Szeto E."/>
            <person name="Ivanova N."/>
            <person name="Mikhailova N."/>
            <person name="Ovchinnikova G."/>
            <person name="Pagani I."/>
            <person name="Pati A."/>
            <person name="Goodwin L."/>
            <person name="Peters L."/>
            <person name="Pitluck S."/>
            <person name="Woyke T."/>
            <person name="Kerfeld C."/>
        </authorList>
    </citation>
    <scope>NUCLEOTIDE SEQUENCE [LARGE SCALE GENOMIC DNA]</scope>
    <source>
        <strain evidence="2 3">PCC 7112</strain>
    </source>
</reference>
<feature type="coiled-coil region" evidence="1">
    <location>
        <begin position="140"/>
        <end position="203"/>
    </location>
</feature>
<dbReference type="HOGENOM" id="CLU_699876_0_0_3"/>
<proteinExistence type="predicted"/>
<keyword evidence="3" id="KW-1185">Reference proteome</keyword>
<evidence type="ECO:0000313" key="2">
    <source>
        <dbReference type="EMBL" id="AFZ08966.1"/>
    </source>
</evidence>
<dbReference type="KEGG" id="oni:Osc7112_4677"/>
<dbReference type="EMBL" id="CP003614">
    <property type="protein sequence ID" value="AFZ08966.1"/>
    <property type="molecule type" value="Genomic_DNA"/>
</dbReference>
<dbReference type="eggNOG" id="COG3291">
    <property type="taxonomic scope" value="Bacteria"/>
</dbReference>
<dbReference type="AlphaFoldDB" id="K9VLY6"/>
<keyword evidence="1" id="KW-0175">Coiled coil</keyword>
<gene>
    <name evidence="2" type="ORF">Osc7112_4677</name>
</gene>
<sequence>MQLSVLLNNIKFECKIMNTSSRDERASMNQRRKNSYNSVFSLIVLLLFSGCSGDGPTFKGEVVVKIENLEKVIQTFDKGINTLGSESRSWQNVLENVQKQLTQDVKSTIKNEITDLIKTGIASVGEEGRCNADFVGQRSRHALIEIRNELAKEVNELAKQERIPLKPVEILEPAVCIVNPSSIDVARVDLELERERLNKLEISGYDFKPSSIKVILKDRDQTEEDVSTTADSTSKYNFILNLSKVNGVPLSPVSDKLILKGKGNDTIISTISIIQPSYNKGLTKNIWEDISAGRITIAKAIILNKISWRDGERGCSTVGYEEIAEVRKKIDEATNFCVARVRNDINAGNPSTSNAIFQGVISWQNAQSQCRFMLEEEKDRVRQAPELGASGFCR</sequence>
<evidence type="ECO:0000256" key="1">
    <source>
        <dbReference type="SAM" id="Coils"/>
    </source>
</evidence>
<dbReference type="Proteomes" id="UP000010478">
    <property type="component" value="Chromosome"/>
</dbReference>
<organism evidence="2 3">
    <name type="scientific">Phormidium nigroviride PCC 7112</name>
    <dbReference type="NCBI Taxonomy" id="179408"/>
    <lineage>
        <taxon>Bacteria</taxon>
        <taxon>Bacillati</taxon>
        <taxon>Cyanobacteriota</taxon>
        <taxon>Cyanophyceae</taxon>
        <taxon>Oscillatoriophycideae</taxon>
        <taxon>Oscillatoriales</taxon>
        <taxon>Oscillatoriaceae</taxon>
        <taxon>Phormidium</taxon>
    </lineage>
</organism>